<comment type="caution">
    <text evidence="1">The sequence shown here is derived from an EMBL/GenBank/DDBJ whole genome shotgun (WGS) entry which is preliminary data.</text>
</comment>
<name>A0A0F9AXX5_9ZZZZ</name>
<protein>
    <submittedName>
        <fullName evidence="1">Uncharacterized protein</fullName>
    </submittedName>
</protein>
<organism evidence="1">
    <name type="scientific">marine sediment metagenome</name>
    <dbReference type="NCBI Taxonomy" id="412755"/>
    <lineage>
        <taxon>unclassified sequences</taxon>
        <taxon>metagenomes</taxon>
        <taxon>ecological metagenomes</taxon>
    </lineage>
</organism>
<dbReference type="EMBL" id="LAZR01040440">
    <property type="protein sequence ID" value="KKL14484.1"/>
    <property type="molecule type" value="Genomic_DNA"/>
</dbReference>
<gene>
    <name evidence="1" type="ORF">LCGC14_2515180</name>
</gene>
<reference evidence="1" key="1">
    <citation type="journal article" date="2015" name="Nature">
        <title>Complex archaea that bridge the gap between prokaryotes and eukaryotes.</title>
        <authorList>
            <person name="Spang A."/>
            <person name="Saw J.H."/>
            <person name="Jorgensen S.L."/>
            <person name="Zaremba-Niedzwiedzka K."/>
            <person name="Martijn J."/>
            <person name="Lind A.E."/>
            <person name="van Eijk R."/>
            <person name="Schleper C."/>
            <person name="Guy L."/>
            <person name="Ettema T.J."/>
        </authorList>
    </citation>
    <scope>NUCLEOTIDE SEQUENCE</scope>
</reference>
<dbReference type="PROSITE" id="PS51257">
    <property type="entry name" value="PROKAR_LIPOPROTEIN"/>
    <property type="match status" value="1"/>
</dbReference>
<accession>A0A0F9AXX5</accession>
<dbReference type="AlphaFoldDB" id="A0A0F9AXX5"/>
<sequence length="239" mass="26014">MRGIWRSIIRPATLGAFCLALLVSCGGISLDEVACAAQGGTWTDGTCRFGPPTLPPPPPPPTPPPVPEEFLPPTAAYLEASGLRVEIKPVREGKKGMGATPRGQFGRAYYCAPEVNWPEACAAGRSFGPVAPDGHPQRVEWEAHFLGQSCATFSFESETHMSYDPWISLKGVNQNHPRNVRVCDQGQFESHASWRTELFQGRDYIVAGQWSWATAHGNGRVCAEAADGVGRFCINYVER</sequence>
<evidence type="ECO:0000313" key="1">
    <source>
        <dbReference type="EMBL" id="KKL14484.1"/>
    </source>
</evidence>
<proteinExistence type="predicted"/>